<feature type="transmembrane region" description="Helical" evidence="1">
    <location>
        <begin position="12"/>
        <end position="29"/>
    </location>
</feature>
<feature type="transmembrane region" description="Helical" evidence="1">
    <location>
        <begin position="137"/>
        <end position="155"/>
    </location>
</feature>
<evidence type="ECO:0000313" key="2">
    <source>
        <dbReference type="EMBL" id="MFB9096329.1"/>
    </source>
</evidence>
<sequence length="160" mass="18389">MIKSFKIEMKWAIIYSLAYIIWMFVEKQLGWHNEGVRYQPIYNLLFTPISIFLYTLCLVDKKRNHYKGESDWKQGIISGIVLSVLITVLNPAVLYITHNHISPDFFQNAIEAAVGKNITLQEAQAHYNINNAISNSVFEKLSFGVVIAAIISYFVKTKKN</sequence>
<dbReference type="InterPro" id="IPR025250">
    <property type="entry name" value="DUF4199"/>
</dbReference>
<feature type="transmembrane region" description="Helical" evidence="1">
    <location>
        <begin position="41"/>
        <end position="59"/>
    </location>
</feature>
<dbReference type="RefSeq" id="WP_236455462.1">
    <property type="nucleotide sequence ID" value="NZ_CBCSGE010000022.1"/>
</dbReference>
<keyword evidence="3" id="KW-1185">Reference proteome</keyword>
<dbReference type="EMBL" id="JBHMEY010000015">
    <property type="protein sequence ID" value="MFB9096329.1"/>
    <property type="molecule type" value="Genomic_DNA"/>
</dbReference>
<keyword evidence="1" id="KW-1133">Transmembrane helix</keyword>
<proteinExistence type="predicted"/>
<dbReference type="Proteomes" id="UP001589607">
    <property type="component" value="Unassembled WGS sequence"/>
</dbReference>
<organism evidence="2 3">
    <name type="scientific">Flavobacterium jumunjinense</name>
    <dbReference type="NCBI Taxonomy" id="998845"/>
    <lineage>
        <taxon>Bacteria</taxon>
        <taxon>Pseudomonadati</taxon>
        <taxon>Bacteroidota</taxon>
        <taxon>Flavobacteriia</taxon>
        <taxon>Flavobacteriales</taxon>
        <taxon>Flavobacteriaceae</taxon>
        <taxon>Flavobacterium</taxon>
    </lineage>
</organism>
<evidence type="ECO:0000313" key="3">
    <source>
        <dbReference type="Proteomes" id="UP001589607"/>
    </source>
</evidence>
<gene>
    <name evidence="2" type="ORF">ACFFVF_07365</name>
</gene>
<name>A0ABV5GLV8_9FLAO</name>
<protein>
    <submittedName>
        <fullName evidence="2">DUF4199 domain-containing protein</fullName>
    </submittedName>
</protein>
<keyword evidence="1" id="KW-0472">Membrane</keyword>
<dbReference type="Pfam" id="PF13858">
    <property type="entry name" value="DUF4199"/>
    <property type="match status" value="1"/>
</dbReference>
<evidence type="ECO:0000256" key="1">
    <source>
        <dbReference type="SAM" id="Phobius"/>
    </source>
</evidence>
<keyword evidence="1" id="KW-0812">Transmembrane</keyword>
<feature type="transmembrane region" description="Helical" evidence="1">
    <location>
        <begin position="75"/>
        <end position="96"/>
    </location>
</feature>
<comment type="caution">
    <text evidence="2">The sequence shown here is derived from an EMBL/GenBank/DDBJ whole genome shotgun (WGS) entry which is preliminary data.</text>
</comment>
<reference evidence="2 3" key="1">
    <citation type="submission" date="2024-09" db="EMBL/GenBank/DDBJ databases">
        <authorList>
            <person name="Sun Q."/>
            <person name="Mori K."/>
        </authorList>
    </citation>
    <scope>NUCLEOTIDE SEQUENCE [LARGE SCALE GENOMIC DNA]</scope>
    <source>
        <strain evidence="2 3">CECT 7955</strain>
    </source>
</reference>
<accession>A0ABV5GLV8</accession>